<reference evidence="2" key="1">
    <citation type="journal article" date="2023" name="G3 (Bethesda)">
        <title>Genome assembly and association tests identify interacting loci associated with vigor, precocity, and sex in interspecific pistachio rootstocks.</title>
        <authorList>
            <person name="Palmer W."/>
            <person name="Jacygrad E."/>
            <person name="Sagayaradj S."/>
            <person name="Cavanaugh K."/>
            <person name="Han R."/>
            <person name="Bertier L."/>
            <person name="Beede B."/>
            <person name="Kafkas S."/>
            <person name="Golino D."/>
            <person name="Preece J."/>
            <person name="Michelmore R."/>
        </authorList>
    </citation>
    <scope>NUCLEOTIDE SEQUENCE [LARGE SCALE GENOMIC DNA]</scope>
</reference>
<gene>
    <name evidence="1" type="ORF">Patl1_15062</name>
</gene>
<dbReference type="EMBL" id="CM047902">
    <property type="protein sequence ID" value="KAJ0095452.1"/>
    <property type="molecule type" value="Genomic_DNA"/>
</dbReference>
<keyword evidence="2" id="KW-1185">Reference proteome</keyword>
<comment type="caution">
    <text evidence="1">The sequence shown here is derived from an EMBL/GenBank/DDBJ whole genome shotgun (WGS) entry which is preliminary data.</text>
</comment>
<protein>
    <submittedName>
        <fullName evidence="1">Uncharacterized protein</fullName>
    </submittedName>
</protein>
<sequence length="212" mass="23600">MLQGASAQKVFPYLDYQVSNVVDLIQPLDLVIKDVFYLAWVTYGIFPCIDCFAVHRSRGVRISFVSSKILTSTAGQSKREKNAPSVKIYGITSTKDAAVAAEAGANFIGMIIWPNSKRSVLLAVAKEISKFSREYGAEPVGVFVDDDAETMLRAANWAKLEFMQSVYAAWKRVFVDDDAETILRADDSAKLEFVQSVYAVEEELLPIARFFC</sequence>
<accession>A0ACC1B9B5</accession>
<evidence type="ECO:0000313" key="1">
    <source>
        <dbReference type="EMBL" id="KAJ0095452.1"/>
    </source>
</evidence>
<proteinExistence type="predicted"/>
<dbReference type="Proteomes" id="UP001164250">
    <property type="component" value="Chromosome 6"/>
</dbReference>
<organism evidence="1 2">
    <name type="scientific">Pistacia atlantica</name>
    <dbReference type="NCBI Taxonomy" id="434234"/>
    <lineage>
        <taxon>Eukaryota</taxon>
        <taxon>Viridiplantae</taxon>
        <taxon>Streptophyta</taxon>
        <taxon>Embryophyta</taxon>
        <taxon>Tracheophyta</taxon>
        <taxon>Spermatophyta</taxon>
        <taxon>Magnoliopsida</taxon>
        <taxon>eudicotyledons</taxon>
        <taxon>Gunneridae</taxon>
        <taxon>Pentapetalae</taxon>
        <taxon>rosids</taxon>
        <taxon>malvids</taxon>
        <taxon>Sapindales</taxon>
        <taxon>Anacardiaceae</taxon>
        <taxon>Pistacia</taxon>
    </lineage>
</organism>
<name>A0ACC1B9B5_9ROSI</name>
<evidence type="ECO:0000313" key="2">
    <source>
        <dbReference type="Proteomes" id="UP001164250"/>
    </source>
</evidence>